<protein>
    <submittedName>
        <fullName evidence="1">Uncharacterized protein</fullName>
    </submittedName>
</protein>
<dbReference type="AlphaFoldDB" id="A0A2S8FJ44"/>
<reference evidence="1 2" key="1">
    <citation type="submission" date="2018-02" db="EMBL/GenBank/DDBJ databases">
        <title>Comparative genomes isolates from brazilian mangrove.</title>
        <authorList>
            <person name="Araujo J.E."/>
            <person name="Taketani R.G."/>
            <person name="Silva M.C.P."/>
            <person name="Loureco M.V."/>
            <person name="Andreote F.D."/>
        </authorList>
    </citation>
    <scope>NUCLEOTIDE SEQUENCE [LARGE SCALE GENOMIC DNA]</scope>
    <source>
        <strain evidence="1 2">Hex-1 MGV</strain>
    </source>
</reference>
<sequence length="251" mass="29007">MLKWIRDFFASPPICPVNEEQREWIDDRFAWLIEEFGMARLRSAVTVLPTTEFFPGHYHATEDEIHYLLVTVAKYMEVDPDCLWLSFYQDGARGSQPVFSWESTNGLYSEVEDGAYYRIQLNVEGLNDPMSVVATLAHEIGHVRLLGEDRVSREEHDHEPLTDLLTVFMGLGICTSNSVIQEGSWSNGAYGGWNMSRNGYLSMNMYGYALGLYALARQEHKPTWLKYLRPDVRHACWNTIRCKLHSDRRES</sequence>
<evidence type="ECO:0000313" key="1">
    <source>
        <dbReference type="EMBL" id="PQO32171.1"/>
    </source>
</evidence>
<proteinExistence type="predicted"/>
<dbReference type="OrthoDB" id="2041998at2"/>
<accession>A0A2S8FJ44</accession>
<evidence type="ECO:0000313" key="2">
    <source>
        <dbReference type="Proteomes" id="UP000238322"/>
    </source>
</evidence>
<dbReference type="Proteomes" id="UP000238322">
    <property type="component" value="Unassembled WGS sequence"/>
</dbReference>
<name>A0A2S8FJ44_9BACT</name>
<comment type="caution">
    <text evidence="1">The sequence shown here is derived from an EMBL/GenBank/DDBJ whole genome shotgun (WGS) entry which is preliminary data.</text>
</comment>
<dbReference type="RefSeq" id="WP_105331183.1">
    <property type="nucleotide sequence ID" value="NZ_PUHY01000012.1"/>
</dbReference>
<dbReference type="EMBL" id="PUHY01000012">
    <property type="protein sequence ID" value="PQO32171.1"/>
    <property type="molecule type" value="Genomic_DNA"/>
</dbReference>
<gene>
    <name evidence="1" type="ORF">C5Y83_18215</name>
</gene>
<organism evidence="1 2">
    <name type="scientific">Blastopirellula marina</name>
    <dbReference type="NCBI Taxonomy" id="124"/>
    <lineage>
        <taxon>Bacteria</taxon>
        <taxon>Pseudomonadati</taxon>
        <taxon>Planctomycetota</taxon>
        <taxon>Planctomycetia</taxon>
        <taxon>Pirellulales</taxon>
        <taxon>Pirellulaceae</taxon>
        <taxon>Blastopirellula</taxon>
    </lineage>
</organism>